<dbReference type="InterPro" id="IPR001128">
    <property type="entry name" value="Cyt_P450"/>
</dbReference>
<comment type="caution">
    <text evidence="15">The sequence shown here is derived from an EMBL/GenBank/DDBJ whole genome shotgun (WGS) entry which is preliminary data.</text>
</comment>
<dbReference type="SUPFAM" id="SSF48264">
    <property type="entry name" value="Cytochrome P450"/>
    <property type="match status" value="1"/>
</dbReference>
<evidence type="ECO:0000256" key="3">
    <source>
        <dbReference type="ARBA" id="ARBA00010617"/>
    </source>
</evidence>
<dbReference type="GO" id="GO:0004497">
    <property type="term" value="F:monooxygenase activity"/>
    <property type="evidence" value="ECO:0007669"/>
    <property type="project" value="UniProtKB-KW"/>
</dbReference>
<dbReference type="EMBL" id="VXIT01000007">
    <property type="protein sequence ID" value="KAA6411752.1"/>
    <property type="molecule type" value="Genomic_DNA"/>
</dbReference>
<evidence type="ECO:0000256" key="13">
    <source>
        <dbReference type="RuleBase" id="RU000461"/>
    </source>
</evidence>
<dbReference type="GO" id="GO:0016020">
    <property type="term" value="C:membrane"/>
    <property type="evidence" value="ECO:0007669"/>
    <property type="project" value="UniProtKB-SubCell"/>
</dbReference>
<keyword evidence="11 14" id="KW-0472">Membrane</keyword>
<dbReference type="AlphaFoldDB" id="A0A5M8PRT5"/>
<dbReference type="FunFam" id="1.10.630.10:FF:000069">
    <property type="entry name" value="Cytochrome P450, putative (Eurofung)"/>
    <property type="match status" value="1"/>
</dbReference>
<keyword evidence="8 13" id="KW-0560">Oxidoreductase</keyword>
<evidence type="ECO:0000256" key="9">
    <source>
        <dbReference type="ARBA" id="ARBA00023004"/>
    </source>
</evidence>
<keyword evidence="7 14" id="KW-1133">Transmembrane helix</keyword>
<evidence type="ECO:0000256" key="12">
    <source>
        <dbReference type="PIRSR" id="PIRSR602401-1"/>
    </source>
</evidence>
<comment type="cofactor">
    <cofactor evidence="1 12">
        <name>heme</name>
        <dbReference type="ChEBI" id="CHEBI:30413"/>
    </cofactor>
</comment>
<evidence type="ECO:0000256" key="2">
    <source>
        <dbReference type="ARBA" id="ARBA00004167"/>
    </source>
</evidence>
<dbReference type="Gene3D" id="1.10.630.10">
    <property type="entry name" value="Cytochrome P450"/>
    <property type="match status" value="1"/>
</dbReference>
<dbReference type="PRINTS" id="PR00385">
    <property type="entry name" value="P450"/>
</dbReference>
<dbReference type="GO" id="GO:0020037">
    <property type="term" value="F:heme binding"/>
    <property type="evidence" value="ECO:0007669"/>
    <property type="project" value="InterPro"/>
</dbReference>
<dbReference type="Proteomes" id="UP000324767">
    <property type="component" value="Unassembled WGS sequence"/>
</dbReference>
<dbReference type="PRINTS" id="PR00463">
    <property type="entry name" value="EP450I"/>
</dbReference>
<evidence type="ECO:0000256" key="11">
    <source>
        <dbReference type="ARBA" id="ARBA00023136"/>
    </source>
</evidence>
<dbReference type="PANTHER" id="PTHR24305:SF157">
    <property type="entry name" value="N-ACETYLTRYPTOPHAN 6-HYDROXYLASE IVOC-RELATED"/>
    <property type="match status" value="1"/>
</dbReference>
<dbReference type="InterPro" id="IPR050121">
    <property type="entry name" value="Cytochrome_P450_monoxygenase"/>
</dbReference>
<dbReference type="InterPro" id="IPR017972">
    <property type="entry name" value="Cyt_P450_CS"/>
</dbReference>
<dbReference type="CDD" id="cd11062">
    <property type="entry name" value="CYP58-like"/>
    <property type="match status" value="1"/>
</dbReference>
<dbReference type="InterPro" id="IPR036396">
    <property type="entry name" value="Cyt_P450_sf"/>
</dbReference>
<feature type="transmembrane region" description="Helical" evidence="14">
    <location>
        <begin position="12"/>
        <end position="36"/>
    </location>
</feature>
<evidence type="ECO:0000256" key="8">
    <source>
        <dbReference type="ARBA" id="ARBA00023002"/>
    </source>
</evidence>
<gene>
    <name evidence="15" type="ORF">FRX48_05033</name>
</gene>
<reference evidence="15 16" key="1">
    <citation type="submission" date="2019-09" db="EMBL/GenBank/DDBJ databases">
        <title>The hologenome of the rock-dwelling lichen Lasallia pustulata.</title>
        <authorList>
            <person name="Greshake Tzovaras B."/>
            <person name="Segers F."/>
            <person name="Bicker A."/>
            <person name="Dal Grande F."/>
            <person name="Otte J."/>
            <person name="Hankeln T."/>
            <person name="Schmitt I."/>
            <person name="Ebersberger I."/>
        </authorList>
    </citation>
    <scope>NUCLEOTIDE SEQUENCE [LARGE SCALE GENOMIC DNA]</scope>
    <source>
        <strain evidence="15">A1-1</strain>
    </source>
</reference>
<feature type="binding site" description="axial binding residue" evidence="12">
    <location>
        <position position="463"/>
    </location>
    <ligand>
        <name>heme</name>
        <dbReference type="ChEBI" id="CHEBI:30413"/>
    </ligand>
    <ligandPart>
        <name>Fe</name>
        <dbReference type="ChEBI" id="CHEBI:18248"/>
    </ligandPart>
</feature>
<evidence type="ECO:0000313" key="16">
    <source>
        <dbReference type="Proteomes" id="UP000324767"/>
    </source>
</evidence>
<dbReference type="PROSITE" id="PS00086">
    <property type="entry name" value="CYTOCHROME_P450"/>
    <property type="match status" value="1"/>
</dbReference>
<keyword evidence="5 14" id="KW-0812">Transmembrane</keyword>
<keyword evidence="6 12" id="KW-0479">Metal-binding</keyword>
<evidence type="ECO:0000256" key="1">
    <source>
        <dbReference type="ARBA" id="ARBA00001971"/>
    </source>
</evidence>
<keyword evidence="4 12" id="KW-0349">Heme</keyword>
<keyword evidence="9 12" id="KW-0408">Iron</keyword>
<dbReference type="InterPro" id="IPR002401">
    <property type="entry name" value="Cyt_P450_E_grp-I"/>
</dbReference>
<comment type="subcellular location">
    <subcellularLocation>
        <location evidence="2">Membrane</location>
        <topology evidence="2">Single-pass membrane protein</topology>
    </subcellularLocation>
</comment>
<proteinExistence type="inferred from homology"/>
<keyword evidence="10 13" id="KW-0503">Monooxygenase</keyword>
<evidence type="ECO:0000256" key="14">
    <source>
        <dbReference type="SAM" id="Phobius"/>
    </source>
</evidence>
<dbReference type="OrthoDB" id="3945418at2759"/>
<evidence type="ECO:0000256" key="5">
    <source>
        <dbReference type="ARBA" id="ARBA00022692"/>
    </source>
</evidence>
<dbReference type="Pfam" id="PF00067">
    <property type="entry name" value="p450"/>
    <property type="match status" value="1"/>
</dbReference>
<evidence type="ECO:0000256" key="6">
    <source>
        <dbReference type="ARBA" id="ARBA00022723"/>
    </source>
</evidence>
<evidence type="ECO:0000256" key="4">
    <source>
        <dbReference type="ARBA" id="ARBA00022617"/>
    </source>
</evidence>
<evidence type="ECO:0000256" key="10">
    <source>
        <dbReference type="ARBA" id="ARBA00023033"/>
    </source>
</evidence>
<evidence type="ECO:0000313" key="15">
    <source>
        <dbReference type="EMBL" id="KAA6411752.1"/>
    </source>
</evidence>
<comment type="similarity">
    <text evidence="3 13">Belongs to the cytochrome P450 family.</text>
</comment>
<dbReference type="PANTHER" id="PTHR24305">
    <property type="entry name" value="CYTOCHROME P450"/>
    <property type="match status" value="1"/>
</dbReference>
<sequence length="551" mass="62158">MASIASTAEFSLHHYVILLASLIFAILIGGSVYRLYFHPLASYPGPKLAALTLWYEFYYDCIKGGQYTFEIGRMHKKYGPIIRISPHELHVNDPSFINELYAGGTKRRDKYYFYARQFGPSKNIFGTVPHDLHRARRAALSRFFSKASVAKLEPLIVNTVQKLCAQIETYAGTGKPVELSTAFSCMTTDIVTEYAFARSPHFCDSPTFEPNFKKAILKGTGLVPFVKQFPWIMPLAKAMPLSVTSRMDPQLGAYVIYLNSIKTQIIHVMEEQTEKKNQNAAHPTIFHELLQGDLPEEEKELDRLWAEGQLVVGAGTETTAWALSVMMFYLLADPTILSRLVEELVTAIPDPSQLPSGAVLTQLPFLITVISEGLRLSYGAATRLQRVSPLTPLHFKSSDGKVESYIPPGTPVGMTSVHIHQNPDIFPDPLAFIPERWMNDQNRKREDRLDRYLLSFSKGSRQCLGMNLAYTELYFGVAAVIRTFGNRLELFETTQEDVEAHRDCFIPRAKVESKARHKIKPRRGVYEPISWGRLTHVTSEPPHRKAVVASN</sequence>
<organism evidence="15 16">
    <name type="scientific">Lasallia pustulata</name>
    <dbReference type="NCBI Taxonomy" id="136370"/>
    <lineage>
        <taxon>Eukaryota</taxon>
        <taxon>Fungi</taxon>
        <taxon>Dikarya</taxon>
        <taxon>Ascomycota</taxon>
        <taxon>Pezizomycotina</taxon>
        <taxon>Lecanoromycetes</taxon>
        <taxon>OSLEUM clade</taxon>
        <taxon>Umbilicariomycetidae</taxon>
        <taxon>Umbilicariales</taxon>
        <taxon>Umbilicariaceae</taxon>
        <taxon>Lasallia</taxon>
    </lineage>
</organism>
<dbReference type="GO" id="GO:0016705">
    <property type="term" value="F:oxidoreductase activity, acting on paired donors, with incorporation or reduction of molecular oxygen"/>
    <property type="evidence" value="ECO:0007669"/>
    <property type="project" value="InterPro"/>
</dbReference>
<accession>A0A5M8PRT5</accession>
<evidence type="ECO:0000256" key="7">
    <source>
        <dbReference type="ARBA" id="ARBA00022989"/>
    </source>
</evidence>
<name>A0A5M8PRT5_9LECA</name>
<protein>
    <submittedName>
        <fullName evidence="15">Cytochrome P450</fullName>
    </submittedName>
</protein>
<dbReference type="GO" id="GO:0005506">
    <property type="term" value="F:iron ion binding"/>
    <property type="evidence" value="ECO:0007669"/>
    <property type="project" value="InterPro"/>
</dbReference>